<evidence type="ECO:0000313" key="2">
    <source>
        <dbReference type="EMBL" id="EPS29200.1"/>
    </source>
</evidence>
<evidence type="ECO:0000256" key="1">
    <source>
        <dbReference type="SAM" id="SignalP"/>
    </source>
</evidence>
<proteinExistence type="predicted"/>
<protein>
    <submittedName>
        <fullName evidence="2">Uncharacterized protein</fullName>
    </submittedName>
</protein>
<dbReference type="Proteomes" id="UP000019376">
    <property type="component" value="Unassembled WGS sequence"/>
</dbReference>
<keyword evidence="3" id="KW-1185">Reference proteome</keyword>
<dbReference type="AlphaFoldDB" id="S7ZEV3"/>
<dbReference type="HOGENOM" id="CLU_2441564_0_0_1"/>
<name>S7ZEV3_PENO1</name>
<reference evidence="2 3" key="1">
    <citation type="journal article" date="2013" name="PLoS ONE">
        <title>Genomic and secretomic analyses reveal unique features of the lignocellulolytic enzyme system of Penicillium decumbens.</title>
        <authorList>
            <person name="Liu G."/>
            <person name="Zhang L."/>
            <person name="Wei X."/>
            <person name="Zou G."/>
            <person name="Qin Y."/>
            <person name="Ma L."/>
            <person name="Li J."/>
            <person name="Zheng H."/>
            <person name="Wang S."/>
            <person name="Wang C."/>
            <person name="Xun L."/>
            <person name="Zhao G.-P."/>
            <person name="Zhou Z."/>
            <person name="Qu Y."/>
        </authorList>
    </citation>
    <scope>NUCLEOTIDE SEQUENCE [LARGE SCALE GENOMIC DNA]</scope>
    <source>
        <strain evidence="3">114-2 / CGMCC 5302</strain>
    </source>
</reference>
<dbReference type="EMBL" id="KB644411">
    <property type="protein sequence ID" value="EPS29200.1"/>
    <property type="molecule type" value="Genomic_DNA"/>
</dbReference>
<keyword evidence="1" id="KW-0732">Signal</keyword>
<dbReference type="OrthoDB" id="4281801at2759"/>
<organism evidence="2 3">
    <name type="scientific">Penicillium oxalicum (strain 114-2 / CGMCC 5302)</name>
    <name type="common">Penicillium decumbens</name>
    <dbReference type="NCBI Taxonomy" id="933388"/>
    <lineage>
        <taxon>Eukaryota</taxon>
        <taxon>Fungi</taxon>
        <taxon>Dikarya</taxon>
        <taxon>Ascomycota</taxon>
        <taxon>Pezizomycotina</taxon>
        <taxon>Eurotiomycetes</taxon>
        <taxon>Eurotiomycetidae</taxon>
        <taxon>Eurotiales</taxon>
        <taxon>Aspergillaceae</taxon>
        <taxon>Penicillium</taxon>
    </lineage>
</organism>
<feature type="signal peptide" evidence="1">
    <location>
        <begin position="1"/>
        <end position="18"/>
    </location>
</feature>
<feature type="chain" id="PRO_5004547193" evidence="1">
    <location>
        <begin position="19"/>
        <end position="90"/>
    </location>
</feature>
<sequence length="90" mass="9650">MKSEIFFGTLASLAVASAASPLITRSERITLKGDQLNGMRDVLRANGMADVLAANQNIQCTITYSLALSTEAPWTITLATLNLENCQFTA</sequence>
<gene>
    <name evidence="2" type="ORF">PDE_04149</name>
</gene>
<evidence type="ECO:0000313" key="3">
    <source>
        <dbReference type="Proteomes" id="UP000019376"/>
    </source>
</evidence>
<accession>S7ZEV3</accession>